<keyword evidence="3" id="KW-1185">Reference proteome</keyword>
<name>A0A1R3HP69_COCAP</name>
<dbReference type="EMBL" id="AWWV01011489">
    <property type="protein sequence ID" value="OMO72072.1"/>
    <property type="molecule type" value="Genomic_DNA"/>
</dbReference>
<protein>
    <submittedName>
        <fullName evidence="2">Uncharacterized protein</fullName>
    </submittedName>
</protein>
<dbReference type="Gramene" id="OMO72072">
    <property type="protein sequence ID" value="OMO72072"/>
    <property type="gene ID" value="CCACVL1_17964"/>
</dbReference>
<gene>
    <name evidence="2" type="ORF">CCACVL1_17964</name>
</gene>
<evidence type="ECO:0000256" key="1">
    <source>
        <dbReference type="SAM" id="MobiDB-lite"/>
    </source>
</evidence>
<reference evidence="2 3" key="1">
    <citation type="submission" date="2013-09" db="EMBL/GenBank/DDBJ databases">
        <title>Corchorus capsularis genome sequencing.</title>
        <authorList>
            <person name="Alam M."/>
            <person name="Haque M.S."/>
            <person name="Islam M.S."/>
            <person name="Emdad E.M."/>
            <person name="Islam M.M."/>
            <person name="Ahmed B."/>
            <person name="Halim A."/>
            <person name="Hossen Q.M.M."/>
            <person name="Hossain M.Z."/>
            <person name="Ahmed R."/>
            <person name="Khan M.M."/>
            <person name="Islam R."/>
            <person name="Rashid M.M."/>
            <person name="Khan S.A."/>
            <person name="Rahman M.S."/>
            <person name="Alam M."/>
        </authorList>
    </citation>
    <scope>NUCLEOTIDE SEQUENCE [LARGE SCALE GENOMIC DNA]</scope>
    <source>
        <strain evidence="3">cv. CVL-1</strain>
        <tissue evidence="2">Whole seedling</tissue>
    </source>
</reference>
<evidence type="ECO:0000313" key="2">
    <source>
        <dbReference type="EMBL" id="OMO72072.1"/>
    </source>
</evidence>
<feature type="compositionally biased region" description="Basic and acidic residues" evidence="1">
    <location>
        <begin position="1"/>
        <end position="14"/>
    </location>
</feature>
<comment type="caution">
    <text evidence="2">The sequence shown here is derived from an EMBL/GenBank/DDBJ whole genome shotgun (WGS) entry which is preliminary data.</text>
</comment>
<sequence length="27" mass="2915">MAPPKTLDETKSRADYINGFDGVSSQS</sequence>
<evidence type="ECO:0000313" key="3">
    <source>
        <dbReference type="Proteomes" id="UP000188268"/>
    </source>
</evidence>
<proteinExistence type="predicted"/>
<dbReference type="AlphaFoldDB" id="A0A1R3HP69"/>
<organism evidence="2 3">
    <name type="scientific">Corchorus capsularis</name>
    <name type="common">Jute</name>
    <dbReference type="NCBI Taxonomy" id="210143"/>
    <lineage>
        <taxon>Eukaryota</taxon>
        <taxon>Viridiplantae</taxon>
        <taxon>Streptophyta</taxon>
        <taxon>Embryophyta</taxon>
        <taxon>Tracheophyta</taxon>
        <taxon>Spermatophyta</taxon>
        <taxon>Magnoliopsida</taxon>
        <taxon>eudicotyledons</taxon>
        <taxon>Gunneridae</taxon>
        <taxon>Pentapetalae</taxon>
        <taxon>rosids</taxon>
        <taxon>malvids</taxon>
        <taxon>Malvales</taxon>
        <taxon>Malvaceae</taxon>
        <taxon>Grewioideae</taxon>
        <taxon>Apeibeae</taxon>
        <taxon>Corchorus</taxon>
    </lineage>
</organism>
<dbReference type="Proteomes" id="UP000188268">
    <property type="component" value="Unassembled WGS sequence"/>
</dbReference>
<feature type="region of interest" description="Disordered" evidence="1">
    <location>
        <begin position="1"/>
        <end position="27"/>
    </location>
</feature>
<accession>A0A1R3HP69</accession>